<dbReference type="InterPro" id="IPR007460">
    <property type="entry name" value="BrnT_toxin"/>
</dbReference>
<reference evidence="1" key="1">
    <citation type="submission" date="2019-02" db="EMBL/GenBank/DDBJ databases">
        <authorList>
            <person name="Gruber-Vodicka R. H."/>
            <person name="Seah K. B. B."/>
        </authorList>
    </citation>
    <scope>NUCLEOTIDE SEQUENCE</scope>
    <source>
        <strain evidence="1">BECK_BZ15</strain>
    </source>
</reference>
<dbReference type="Gene3D" id="3.10.450.530">
    <property type="entry name" value="Ribonuclease toxin, BrnT, of type II toxin-antitoxin system"/>
    <property type="match status" value="1"/>
</dbReference>
<protein>
    <submittedName>
        <fullName evidence="1">Uncharacterized conserved protein, DUF497 family</fullName>
    </submittedName>
</protein>
<dbReference type="EMBL" id="CAADEW010000095">
    <property type="protein sequence ID" value="VFJ59883.1"/>
    <property type="molecule type" value="Genomic_DNA"/>
</dbReference>
<sequence length="168" mass="20250">MRDIRFEWDEQKNRENKRKHKVSFEEARTVFLDENAIRFFDPDHSEDEDRYIMLGMSFTLRVLVVCHCYQEDDSVIRLISARKADKQERSEYWSRTMREHYDFSSMKGQKNPYANRLKQSVTMHLDKPTVAYFESLAEELGMPYESLINLYLRDCALHHKKPDLTWVS</sequence>
<evidence type="ECO:0000313" key="1">
    <source>
        <dbReference type="EMBL" id="VFJ59883.1"/>
    </source>
</evidence>
<name>A0A450T0A1_9GAMM</name>
<gene>
    <name evidence="1" type="ORF">BECKFW1821A_GA0114235_10955</name>
</gene>
<dbReference type="InterPro" id="IPR038573">
    <property type="entry name" value="BrnT_sf"/>
</dbReference>
<dbReference type="Pfam" id="PF04365">
    <property type="entry name" value="BrnT_toxin"/>
    <property type="match status" value="1"/>
</dbReference>
<proteinExistence type="predicted"/>
<organism evidence="1">
    <name type="scientific">Candidatus Kentrum sp. FW</name>
    <dbReference type="NCBI Taxonomy" id="2126338"/>
    <lineage>
        <taxon>Bacteria</taxon>
        <taxon>Pseudomonadati</taxon>
        <taxon>Pseudomonadota</taxon>
        <taxon>Gammaproteobacteria</taxon>
        <taxon>Candidatus Kentrum</taxon>
    </lineage>
</organism>
<accession>A0A450T0A1</accession>
<dbReference type="AlphaFoldDB" id="A0A450T0A1"/>